<dbReference type="GO" id="GO:0003871">
    <property type="term" value="F:5-methyltetrahydropteroyltriglutamate-homocysteine S-methyltransferase activity"/>
    <property type="evidence" value="ECO:0007669"/>
    <property type="project" value="UniProtKB-UniRule"/>
</dbReference>
<dbReference type="PANTHER" id="PTHR30519">
    <property type="entry name" value="5-METHYLTETRAHYDROPTEROYLTRIGLUTAMATE--HOMOCYSTEINE METHYLTRANSFERASE"/>
    <property type="match status" value="1"/>
</dbReference>
<feature type="binding site" evidence="10">
    <location>
        <position position="133"/>
    </location>
    <ligand>
        <name>5-methyltetrahydropteroyltri-L-glutamate</name>
        <dbReference type="ChEBI" id="CHEBI:58207"/>
    </ligand>
</feature>
<dbReference type="EC" id="2.1.1.14" evidence="10"/>
<evidence type="ECO:0000256" key="13">
    <source>
        <dbReference type="PIRSR" id="PIRSR000382-3"/>
    </source>
</evidence>
<feature type="domain" description="Cobalamin-independent methionine synthase MetE C-terminal/archaeal" evidence="15">
    <location>
        <begin position="448"/>
        <end position="770"/>
    </location>
</feature>
<feature type="binding site" evidence="12">
    <location>
        <position position="748"/>
    </location>
    <ligand>
        <name>Zn(2+)</name>
        <dbReference type="ChEBI" id="CHEBI:29105"/>
        <label>1</label>
        <note>catalytic</note>
    </ligand>
</feature>
<feature type="binding site" evidence="12">
    <location>
        <position position="665"/>
    </location>
    <ligand>
        <name>Zn(2+)</name>
        <dbReference type="ChEBI" id="CHEBI:29105"/>
        <label>1</label>
        <note>catalytic</note>
    </ligand>
</feature>
<keyword evidence="6 10" id="KW-0808">Transferase</keyword>
<feature type="binding site" evidence="12">
    <location>
        <position position="687"/>
    </location>
    <ligand>
        <name>Zn(2+)</name>
        <dbReference type="ChEBI" id="CHEBI:29105"/>
        <label>1</label>
        <note>catalytic</note>
    </ligand>
</feature>
<evidence type="ECO:0000256" key="3">
    <source>
        <dbReference type="ARBA" id="ARBA00009553"/>
    </source>
</evidence>
<proteinExistence type="inferred from homology"/>
<feature type="binding site" evidence="10 11">
    <location>
        <begin position="537"/>
        <end position="538"/>
    </location>
    <ligand>
        <name>5-methyltetrahydropteroyltri-L-glutamate</name>
        <dbReference type="ChEBI" id="CHEBI:58207"/>
    </ligand>
</feature>
<feature type="binding site" evidence="10">
    <location>
        <position position="627"/>
    </location>
    <ligand>
        <name>5-methyltetrahydropteroyltri-L-glutamate</name>
        <dbReference type="ChEBI" id="CHEBI:58207"/>
    </ligand>
</feature>
<reference evidence="17" key="2">
    <citation type="submission" date="2020-09" db="EMBL/GenBank/DDBJ databases">
        <authorList>
            <person name="Sun Q."/>
            <person name="Kim S."/>
        </authorList>
    </citation>
    <scope>NUCLEOTIDE SEQUENCE</scope>
    <source>
        <strain evidence="17">KCTC 32182</strain>
    </source>
</reference>
<feature type="compositionally biased region" description="Low complexity" evidence="14">
    <location>
        <begin position="394"/>
        <end position="409"/>
    </location>
</feature>
<evidence type="ECO:0000256" key="7">
    <source>
        <dbReference type="ARBA" id="ARBA00022723"/>
    </source>
</evidence>
<feature type="binding site" evidence="11">
    <location>
        <position position="41"/>
    </location>
    <ligand>
        <name>5-methyltetrahydropteroyltri-L-glutamate</name>
        <dbReference type="ChEBI" id="CHEBI:58207"/>
    </ligand>
</feature>
<evidence type="ECO:0000256" key="11">
    <source>
        <dbReference type="PIRSR" id="PIRSR000382-1"/>
    </source>
</evidence>
<evidence type="ECO:0000256" key="4">
    <source>
        <dbReference type="ARBA" id="ARBA00022603"/>
    </source>
</evidence>
<dbReference type="InterPro" id="IPR038071">
    <property type="entry name" value="UROD/MetE-like_sf"/>
</dbReference>
<comment type="similarity">
    <text evidence="3 10">Belongs to the vitamin-B12 independent methionine synthase family.</text>
</comment>
<keyword evidence="8 10" id="KW-0862">Zinc</keyword>
<evidence type="ECO:0000259" key="16">
    <source>
        <dbReference type="Pfam" id="PF08267"/>
    </source>
</evidence>
<comment type="caution">
    <text evidence="17">The sequence shown here is derived from an EMBL/GenBank/DDBJ whole genome shotgun (WGS) entry which is preliminary data.</text>
</comment>
<dbReference type="CDD" id="cd03311">
    <property type="entry name" value="CIMS_C_terminal_like"/>
    <property type="match status" value="1"/>
</dbReference>
<dbReference type="InterPro" id="IPR006276">
    <property type="entry name" value="Cobalamin-indep_Met_synthase"/>
</dbReference>
<feature type="binding site" evidence="10">
    <location>
        <position position="663"/>
    </location>
    <ligand>
        <name>Zn(2+)</name>
        <dbReference type="ChEBI" id="CHEBI:29105"/>
        <note>catalytic</note>
    </ligand>
</feature>
<keyword evidence="18" id="KW-1185">Reference proteome</keyword>
<feature type="binding site" evidence="10 11">
    <location>
        <position position="621"/>
    </location>
    <ligand>
        <name>L-homocysteine</name>
        <dbReference type="ChEBI" id="CHEBI:58199"/>
    </ligand>
</feature>
<dbReference type="NCBIfam" id="NF003556">
    <property type="entry name" value="PRK05222.1"/>
    <property type="match status" value="1"/>
</dbReference>
<accession>A0A918NY06</accession>
<feature type="binding site" evidence="12">
    <location>
        <position position="663"/>
    </location>
    <ligand>
        <name>Zn(2+)</name>
        <dbReference type="ChEBI" id="CHEBI:29105"/>
        <label>1</label>
        <note>catalytic</note>
    </ligand>
</feature>
<evidence type="ECO:0000256" key="1">
    <source>
        <dbReference type="ARBA" id="ARBA00002777"/>
    </source>
</evidence>
<evidence type="ECO:0000256" key="6">
    <source>
        <dbReference type="ARBA" id="ARBA00022679"/>
    </source>
</evidence>
<feature type="binding site" evidence="10">
    <location>
        <position position="748"/>
    </location>
    <ligand>
        <name>Zn(2+)</name>
        <dbReference type="ChEBI" id="CHEBI:29105"/>
        <note>catalytic</note>
    </ligand>
</feature>
<keyword evidence="4 10" id="KW-0489">Methyltransferase</keyword>
<feature type="binding site" evidence="10 11">
    <location>
        <position position="621"/>
    </location>
    <ligand>
        <name>L-methionine</name>
        <dbReference type="ChEBI" id="CHEBI:57844"/>
    </ligand>
</feature>
<comment type="cofactor">
    <cofactor evidence="12">
        <name>Zn(2+)</name>
        <dbReference type="ChEBI" id="CHEBI:29105"/>
    </cofactor>
    <text evidence="12">Binds 2 Zn(2+) ions per subunit.</text>
</comment>
<evidence type="ECO:0000256" key="10">
    <source>
        <dbReference type="HAMAP-Rule" id="MF_00172"/>
    </source>
</evidence>
<evidence type="ECO:0000259" key="15">
    <source>
        <dbReference type="Pfam" id="PF01717"/>
    </source>
</evidence>
<feature type="binding site" evidence="11">
    <location>
        <position position="138"/>
    </location>
    <ligand>
        <name>5-methyltetrahydropteroyltri-L-glutamate</name>
        <dbReference type="ChEBI" id="CHEBI:58207"/>
    </ligand>
</feature>
<dbReference type="Proteomes" id="UP000645257">
    <property type="component" value="Unassembled WGS sequence"/>
</dbReference>
<dbReference type="Pfam" id="PF01717">
    <property type="entry name" value="Meth_synt_2"/>
    <property type="match status" value="1"/>
</dbReference>
<feature type="binding site" evidence="10 11">
    <location>
        <position position="583"/>
    </location>
    <ligand>
        <name>5-methyltetrahydropteroyltri-L-glutamate</name>
        <dbReference type="ChEBI" id="CHEBI:58207"/>
    </ligand>
</feature>
<feature type="binding site" evidence="10">
    <location>
        <position position="687"/>
    </location>
    <ligand>
        <name>Zn(2+)</name>
        <dbReference type="ChEBI" id="CHEBI:29105"/>
        <note>catalytic</note>
    </ligand>
</feature>
<keyword evidence="5 10" id="KW-0028">Amino-acid biosynthesis</keyword>
<dbReference type="InterPro" id="IPR002629">
    <property type="entry name" value="Met_Synth_C/arc"/>
</dbReference>
<dbReference type="SUPFAM" id="SSF51726">
    <property type="entry name" value="UROD/MetE-like"/>
    <property type="match status" value="2"/>
</dbReference>
<comment type="cofactor">
    <cofactor evidence="10">
        <name>Zn(2+)</name>
        <dbReference type="ChEBI" id="CHEBI:29105"/>
    </cofactor>
    <text evidence="10">Binds 1 zinc ion per subunit.</text>
</comment>
<dbReference type="GO" id="GO:0032259">
    <property type="term" value="P:methylation"/>
    <property type="evidence" value="ECO:0007669"/>
    <property type="project" value="UniProtKB-KW"/>
</dbReference>
<feature type="binding site" evidence="10">
    <location>
        <position position="665"/>
    </location>
    <ligand>
        <name>Zn(2+)</name>
        <dbReference type="ChEBI" id="CHEBI:29105"/>
        <note>catalytic</note>
    </ligand>
</feature>
<dbReference type="HAMAP" id="MF_00172">
    <property type="entry name" value="Meth_synth"/>
    <property type="match status" value="1"/>
</dbReference>
<feature type="active site" description="Proton donor" evidence="10 13">
    <location>
        <position position="716"/>
    </location>
</feature>
<feature type="domain" description="Cobalamin-independent methionine synthase MetE N-terminal" evidence="16">
    <location>
        <begin position="27"/>
        <end position="331"/>
    </location>
</feature>
<keyword evidence="9 10" id="KW-0486">Methionine biosynthesis</keyword>
<evidence type="ECO:0000256" key="2">
    <source>
        <dbReference type="ARBA" id="ARBA00004681"/>
    </source>
</evidence>
<dbReference type="EMBL" id="BMYX01000002">
    <property type="protein sequence ID" value="GGY05939.1"/>
    <property type="molecule type" value="Genomic_DNA"/>
</dbReference>
<organism evidence="17 18">
    <name type="scientific">Paludibacterium paludis</name>
    <dbReference type="NCBI Taxonomy" id="1225769"/>
    <lineage>
        <taxon>Bacteria</taxon>
        <taxon>Pseudomonadati</taxon>
        <taxon>Pseudomonadota</taxon>
        <taxon>Betaproteobacteria</taxon>
        <taxon>Neisseriales</taxon>
        <taxon>Chromobacteriaceae</taxon>
        <taxon>Paludibacterium</taxon>
    </lineage>
</organism>
<dbReference type="PIRSF" id="PIRSF000382">
    <property type="entry name" value="MeTrfase_B12_ind"/>
    <property type="match status" value="1"/>
</dbReference>
<feature type="binding site" evidence="10 11">
    <location>
        <position position="506"/>
    </location>
    <ligand>
        <name>L-methionine</name>
        <dbReference type="ChEBI" id="CHEBI:57844"/>
    </ligand>
</feature>
<comment type="function">
    <text evidence="1 10">Catalyzes the transfer of a methyl group from 5-methyltetrahydrofolate to homocysteine resulting in methionine formation.</text>
</comment>
<dbReference type="Pfam" id="PF08267">
    <property type="entry name" value="Meth_synt_1"/>
    <property type="match status" value="1"/>
</dbReference>
<dbReference type="GO" id="GO:0009086">
    <property type="term" value="P:methionine biosynthetic process"/>
    <property type="evidence" value="ECO:0007669"/>
    <property type="project" value="UniProtKB-UniRule"/>
</dbReference>
<feature type="binding site" evidence="10">
    <location>
        <position position="506"/>
    </location>
    <ligand>
        <name>L-homocysteine</name>
        <dbReference type="ChEBI" id="CHEBI:58199"/>
    </ligand>
</feature>
<evidence type="ECO:0000313" key="17">
    <source>
        <dbReference type="EMBL" id="GGY05939.1"/>
    </source>
</evidence>
<feature type="region of interest" description="Disordered" evidence="14">
    <location>
        <begin position="390"/>
        <end position="410"/>
    </location>
</feature>
<dbReference type="Gene3D" id="3.20.20.210">
    <property type="match status" value="2"/>
</dbReference>
<name>A0A918NY06_9NEIS</name>
<reference evidence="17" key="1">
    <citation type="journal article" date="2014" name="Int. J. Syst. Evol. Microbiol.">
        <title>Complete genome sequence of Corynebacterium casei LMG S-19264T (=DSM 44701T), isolated from a smear-ripened cheese.</title>
        <authorList>
            <consortium name="US DOE Joint Genome Institute (JGI-PGF)"/>
            <person name="Walter F."/>
            <person name="Albersmeier A."/>
            <person name="Kalinowski J."/>
            <person name="Ruckert C."/>
        </authorList>
    </citation>
    <scope>NUCLEOTIDE SEQUENCE</scope>
    <source>
        <strain evidence="17">KCTC 32182</strain>
    </source>
</reference>
<keyword evidence="10" id="KW-0677">Repeat</keyword>
<evidence type="ECO:0000256" key="5">
    <source>
        <dbReference type="ARBA" id="ARBA00022605"/>
    </source>
</evidence>
<evidence type="ECO:0000256" key="12">
    <source>
        <dbReference type="PIRSR" id="PIRSR000382-2"/>
    </source>
</evidence>
<evidence type="ECO:0000256" key="14">
    <source>
        <dbReference type="SAM" id="MobiDB-lite"/>
    </source>
</evidence>
<dbReference type="InterPro" id="IPR013215">
    <property type="entry name" value="Cbl-indep_Met_Synth_N"/>
</dbReference>
<feature type="binding site" evidence="10 11">
    <location>
        <begin position="453"/>
        <end position="455"/>
    </location>
    <ligand>
        <name>L-methionine</name>
        <dbReference type="ChEBI" id="CHEBI:57844"/>
    </ligand>
</feature>
<dbReference type="NCBIfam" id="TIGR01371">
    <property type="entry name" value="met_syn_B12ind"/>
    <property type="match status" value="1"/>
</dbReference>
<sequence>MNLYHKNSALSLLALSQPAITLMTTLHTLGFPRIGQRRELKFALESYWAGNSDANTLTQAAQALRQRHWLQQRAAGAERIAVGDASLYDHVLDHLVWLGAIPVRFGEKDWSDPSAYFEPARGRDDQPALAMMKWFDTNYHYLVPEWSASTVFRPDPSALLAQLRECRALGIDGKPVLIGPVTLLWLGATHEPAFDRLSLLPSLVEAYGSLLSELAREGASWVQIDEPVLALDLDAAWSNAFAEAYRPLGDAPVKLLLATYFGGVEHHRDLIDRLPVDGLHLDLVRAPNQAARWLAAWPEGRILSVGIVDGRNVWRADLEAALQALLPLKARLGDDLWLSTSCSLLHCPMDAAQEVDLDAAVRRQLAFAEQKLNELATLGKALRDGPDSVAGELAASQSAKRSRAQDASAHVPQIRARVAEHTPGSERRATEFALRYRRQVEALALPPLPTTTIGSFPQTAHIRSVRAAWRRGEVDTARYEAAMREEIAGTIRLQEALGLDVLVHGEAERNDMVEYFGEQLDGYVFTRAGWVQSYGSRCVKPPILFGDVSRPAPMTVDWARYAQSLTHRPVKGMLTGPVTLLNWSFVREDLPRRDVARQLALALNEEVRDLEAAGIRVIQIDEPALREGLPLRVRERAGYLEWAAEAFRIAVGGVGDLTQIHTHMCYSKFDDILPAIVSMDADVVTIETSRSAMRLLDAFGHFRYPNAIGPGVYDIHSPRVPREEEMRELLERALAVIPAERLWINPDCGLKTRRREEVEEALRRMVGVASALRKQRAGS</sequence>
<feature type="binding site" evidence="10">
    <location>
        <begin position="38"/>
        <end position="41"/>
    </location>
    <ligand>
        <name>5-methyltetrahydropteroyltri-L-glutamate</name>
        <dbReference type="ChEBI" id="CHEBI:58207"/>
    </ligand>
</feature>
<evidence type="ECO:0000256" key="9">
    <source>
        <dbReference type="ARBA" id="ARBA00023167"/>
    </source>
</evidence>
<feature type="binding site" evidence="10 11">
    <location>
        <begin position="453"/>
        <end position="455"/>
    </location>
    <ligand>
        <name>L-homocysteine</name>
        <dbReference type="ChEBI" id="CHEBI:58199"/>
    </ligand>
</feature>
<evidence type="ECO:0000256" key="8">
    <source>
        <dbReference type="ARBA" id="ARBA00022833"/>
    </source>
</evidence>
<evidence type="ECO:0000313" key="18">
    <source>
        <dbReference type="Proteomes" id="UP000645257"/>
    </source>
</evidence>
<gene>
    <name evidence="10 17" type="primary">metE</name>
    <name evidence="17" type="ORF">GCM10011289_05440</name>
</gene>
<dbReference type="GO" id="GO:0008270">
    <property type="term" value="F:zinc ion binding"/>
    <property type="evidence" value="ECO:0007669"/>
    <property type="project" value="InterPro"/>
</dbReference>
<keyword evidence="7 10" id="KW-0479">Metal-binding</keyword>
<dbReference type="AlphaFoldDB" id="A0A918NY06"/>
<dbReference type="CDD" id="cd03312">
    <property type="entry name" value="CIMS_N_terminal_like"/>
    <property type="match status" value="1"/>
</dbReference>
<comment type="pathway">
    <text evidence="2 10">Amino-acid biosynthesis; L-methionine biosynthesis via de novo pathway; L-methionine from L-homocysteine (MetE route): step 1/1.</text>
</comment>
<protein>
    <recommendedName>
        <fullName evidence="10">5-methyltetrahydropteroyltriglutamate--homocysteine methyltransferase</fullName>
        <ecNumber evidence="10">2.1.1.14</ecNumber>
    </recommendedName>
    <alternativeName>
        <fullName evidence="10">Cobalamin-independent methionine synthase</fullName>
    </alternativeName>
    <alternativeName>
        <fullName evidence="10">Methionine synthase, vitamin-B12 independent isozyme</fullName>
    </alternativeName>
</protein>
<comment type="catalytic activity">
    <reaction evidence="10">
        <text>5-methyltetrahydropteroyltri-L-glutamate + L-homocysteine = tetrahydropteroyltri-L-glutamate + L-methionine</text>
        <dbReference type="Rhea" id="RHEA:21196"/>
        <dbReference type="ChEBI" id="CHEBI:57844"/>
        <dbReference type="ChEBI" id="CHEBI:58140"/>
        <dbReference type="ChEBI" id="CHEBI:58199"/>
        <dbReference type="ChEBI" id="CHEBI:58207"/>
        <dbReference type="EC" id="2.1.1.14"/>
    </reaction>
</comment>